<sequence length="301" mass="35885">MLAIIIPYFKLTFFEATLRSLEVQTDKRFKVYIVNDASPEDPTGLLEKYKGKFDFVYHRFEDNLGGISLVQQWERCIAITGDEEWIMILGDDDVLGETVVASWYENYEIFNEKSNVVRFASKVITEETGAVSHTYMHPVWEAATDSFYRKLEYLTRSSLSEYVFSKASYLKYGFYNYPSGWYSDDKAWIDFAGNKPIFSINESVVSIRNSFLNISSRKDNLEVKNKAEMVFYRFMILNKLNFYKKEQRLKLIRKYEDSIKKSKNLTIREWLLLTYFYLKFFDLYSFKKFIKRLVKNLLRYE</sequence>
<dbReference type="Gene3D" id="3.90.550.10">
    <property type="entry name" value="Spore Coat Polysaccharide Biosynthesis Protein SpsA, Chain A"/>
    <property type="match status" value="1"/>
</dbReference>
<dbReference type="RefSeq" id="WP_132071966.1">
    <property type="nucleotide sequence ID" value="NZ_SMLH01000008.1"/>
</dbReference>
<keyword evidence="3" id="KW-1185">Reference proteome</keyword>
<dbReference type="CDD" id="cd00761">
    <property type="entry name" value="Glyco_tranf_GTA_type"/>
    <property type="match status" value="1"/>
</dbReference>
<dbReference type="Pfam" id="PF00535">
    <property type="entry name" value="Glycos_transf_2"/>
    <property type="match status" value="1"/>
</dbReference>
<dbReference type="SUPFAM" id="SSF53448">
    <property type="entry name" value="Nucleotide-diphospho-sugar transferases"/>
    <property type="match status" value="1"/>
</dbReference>
<proteinExistence type="predicted"/>
<gene>
    <name evidence="2" type="ORF">E0I61_13200</name>
</gene>
<evidence type="ECO:0000313" key="3">
    <source>
        <dbReference type="Proteomes" id="UP000294685"/>
    </source>
</evidence>
<dbReference type="InterPro" id="IPR029044">
    <property type="entry name" value="Nucleotide-diphossugar_trans"/>
</dbReference>
<organism evidence="2 3">
    <name type="scientific">Flavobacterium ranwuense</name>
    <dbReference type="NCBI Taxonomy" id="2541725"/>
    <lineage>
        <taxon>Bacteria</taxon>
        <taxon>Pseudomonadati</taxon>
        <taxon>Bacteroidota</taxon>
        <taxon>Flavobacteriia</taxon>
        <taxon>Flavobacteriales</taxon>
        <taxon>Flavobacteriaceae</taxon>
        <taxon>Flavobacterium</taxon>
    </lineage>
</organism>
<dbReference type="InterPro" id="IPR001173">
    <property type="entry name" value="Glyco_trans_2-like"/>
</dbReference>
<feature type="domain" description="Glycosyltransferase 2-like" evidence="1">
    <location>
        <begin position="4"/>
        <end position="100"/>
    </location>
</feature>
<name>A0ABY2DPD6_9FLAO</name>
<reference evidence="2 3" key="1">
    <citation type="submission" date="2019-03" db="EMBL/GenBank/DDBJ databases">
        <title>Novel species of Flavobacterium.</title>
        <authorList>
            <person name="Liu Q."/>
            <person name="Xin Y.-H."/>
        </authorList>
    </citation>
    <scope>NUCLEOTIDE SEQUENCE [LARGE SCALE GENOMIC DNA]</scope>
    <source>
        <strain evidence="2 3">LB2P22</strain>
    </source>
</reference>
<protein>
    <submittedName>
        <fullName evidence="2">Glycosyltransferase family 2 protein</fullName>
    </submittedName>
</protein>
<evidence type="ECO:0000259" key="1">
    <source>
        <dbReference type="Pfam" id="PF00535"/>
    </source>
</evidence>
<evidence type="ECO:0000313" key="2">
    <source>
        <dbReference type="EMBL" id="TDE28051.1"/>
    </source>
</evidence>
<comment type="caution">
    <text evidence="2">The sequence shown here is derived from an EMBL/GenBank/DDBJ whole genome shotgun (WGS) entry which is preliminary data.</text>
</comment>
<dbReference type="Proteomes" id="UP000294685">
    <property type="component" value="Unassembled WGS sequence"/>
</dbReference>
<accession>A0ABY2DPD6</accession>
<dbReference type="EMBL" id="SMLH01000008">
    <property type="protein sequence ID" value="TDE28051.1"/>
    <property type="molecule type" value="Genomic_DNA"/>
</dbReference>